<dbReference type="InterPro" id="IPR012162">
    <property type="entry name" value="PNPase"/>
</dbReference>
<comment type="function">
    <text evidence="8">Involved in mRNA degradation. Catalyzes the phosphorolysis of single-stranded polyribonucleotides processively in the 3'- to 5'-direction.</text>
</comment>
<dbReference type="InterPro" id="IPR004087">
    <property type="entry name" value="KH_dom"/>
</dbReference>
<dbReference type="NCBIfam" id="NF008805">
    <property type="entry name" value="PRK11824.1"/>
    <property type="match status" value="1"/>
</dbReference>
<dbReference type="InterPro" id="IPR036612">
    <property type="entry name" value="KH_dom_type_1_sf"/>
</dbReference>
<dbReference type="Gene3D" id="3.30.1370.10">
    <property type="entry name" value="K Homology domain, type 1"/>
    <property type="match status" value="1"/>
</dbReference>
<dbReference type="SUPFAM" id="SSF46915">
    <property type="entry name" value="Polynucleotide phosphorylase/guanosine pentaphosphate synthase (PNPase/GPSI), domain 3"/>
    <property type="match status" value="1"/>
</dbReference>
<comment type="cofactor">
    <cofactor evidence="8">
        <name>Mg(2+)</name>
        <dbReference type="ChEBI" id="CHEBI:18420"/>
    </cofactor>
</comment>
<dbReference type="Proteomes" id="UP001501074">
    <property type="component" value="Unassembled WGS sequence"/>
</dbReference>
<dbReference type="InterPro" id="IPR001247">
    <property type="entry name" value="ExoRNase_PH_dom1"/>
</dbReference>
<dbReference type="InterPro" id="IPR036345">
    <property type="entry name" value="ExoRNase_PH_dom2_sf"/>
</dbReference>
<evidence type="ECO:0000313" key="10">
    <source>
        <dbReference type="EMBL" id="GAA3596567.1"/>
    </source>
</evidence>
<dbReference type="SMART" id="SM00322">
    <property type="entry name" value="KH"/>
    <property type="match status" value="1"/>
</dbReference>
<evidence type="ECO:0000256" key="5">
    <source>
        <dbReference type="ARBA" id="ARBA00022723"/>
    </source>
</evidence>
<dbReference type="InterPro" id="IPR012340">
    <property type="entry name" value="NA-bd_OB-fold"/>
</dbReference>
<dbReference type="PROSITE" id="PS50084">
    <property type="entry name" value="KH_TYPE_1"/>
    <property type="match status" value="1"/>
</dbReference>
<dbReference type="SMART" id="SM00316">
    <property type="entry name" value="S1"/>
    <property type="match status" value="1"/>
</dbReference>
<feature type="binding site" evidence="8">
    <location>
        <position position="520"/>
    </location>
    <ligand>
        <name>Mg(2+)</name>
        <dbReference type="ChEBI" id="CHEBI:18420"/>
    </ligand>
</feature>
<dbReference type="Pfam" id="PF01138">
    <property type="entry name" value="RNase_PH"/>
    <property type="match status" value="2"/>
</dbReference>
<dbReference type="SUPFAM" id="SSF55666">
    <property type="entry name" value="Ribonuclease PH domain 2-like"/>
    <property type="match status" value="2"/>
</dbReference>
<dbReference type="InterPro" id="IPR004088">
    <property type="entry name" value="KH_dom_type_1"/>
</dbReference>
<evidence type="ECO:0000256" key="1">
    <source>
        <dbReference type="ARBA" id="ARBA00007404"/>
    </source>
</evidence>
<dbReference type="NCBIfam" id="TIGR02696">
    <property type="entry name" value="pppGpp_PNP"/>
    <property type="match status" value="1"/>
</dbReference>
<keyword evidence="6 8" id="KW-0460">Magnesium</keyword>
<keyword evidence="2 8" id="KW-0963">Cytoplasm</keyword>
<dbReference type="Pfam" id="PF00013">
    <property type="entry name" value="KH_1"/>
    <property type="match status" value="1"/>
</dbReference>
<evidence type="ECO:0000256" key="3">
    <source>
        <dbReference type="ARBA" id="ARBA00022679"/>
    </source>
</evidence>
<keyword evidence="11" id="KW-1185">Reference proteome</keyword>
<sequence>MEGPEITAAEAVIDNGSFGRRTVRFETGRLAKQAAGSVAVYLDNDTMLLSATTVGKQPKDQFDFFPLTIDVEERMYAAGKIPGSFFRREGRPSTDAILACRLIDRPLRPTFVKGLRNEVQVVVTVLALNPEDPYDVVAINAASLSTQISGLPFSGPIGGVRIALIDGQWVGFPRHSEIERAVFDMVVAGRVVTLEDGTEDVAIMMVEAEATEGSWTLIKDQGVEAPTEDVVAAGLEAAKPFISALCKAQAEVAAAAAKPTAVFPLFPDYQDDVFQAVSAAASDDVSQALTIAGKQERESRLDELKDGIKAKFAAEFEGRDKEVSAAFRAVNKKLIRQRILKDKVRIDGRGLADIRQLGAEVEVIPRVHGSALFERGETQIMGVTTLNMLRMEQQLDTLSPVTRKRYMHNYNFPPYSTGETGRVGSPKRREIGHGALAERALVPVLPSREDFPYAIRQVSEALGSNGSTSMGSVCASTLSMLNAGVPLRAPVAGIAMGLVSDTVDGKTEYAALTDILGAEDAFGDMDFKVAGTSEFVTAIQLDTKLDGIPASVLASALTQARDARLHILDVMSEAIDRPDEMSPFAPRVISVKVPVDKIGEVIGPKGKMINQIQDDTGADISIEDDGTVYIGAVDGPSAEAARTAINAIANPTMPEVGERYLGTVVKTTTFGAFVSLVPGKDGLLHISQIRRMVGGKRVENVEDVLSIGQKVQVQIAEIDPRGKLSLAPVLEEDAEGKSEAADATA</sequence>
<dbReference type="HAMAP" id="MF_01595">
    <property type="entry name" value="PNPase"/>
    <property type="match status" value="1"/>
</dbReference>
<dbReference type="EMBL" id="BAAAZO010000001">
    <property type="protein sequence ID" value="GAA3596567.1"/>
    <property type="molecule type" value="Genomic_DNA"/>
</dbReference>
<evidence type="ECO:0000259" key="9">
    <source>
        <dbReference type="PROSITE" id="PS50126"/>
    </source>
</evidence>
<dbReference type="CDD" id="cd11364">
    <property type="entry name" value="RNase_PH_PNPase_2"/>
    <property type="match status" value="1"/>
</dbReference>
<dbReference type="NCBIfam" id="TIGR03591">
    <property type="entry name" value="polynuc_phos"/>
    <property type="match status" value="1"/>
</dbReference>
<comment type="subcellular location">
    <subcellularLocation>
        <location evidence="8">Cytoplasm</location>
    </subcellularLocation>
</comment>
<dbReference type="CDD" id="cd04472">
    <property type="entry name" value="S1_PNPase"/>
    <property type="match status" value="1"/>
</dbReference>
<evidence type="ECO:0000256" key="7">
    <source>
        <dbReference type="ARBA" id="ARBA00022884"/>
    </source>
</evidence>
<dbReference type="PANTHER" id="PTHR11252">
    <property type="entry name" value="POLYRIBONUCLEOTIDE NUCLEOTIDYLTRANSFERASE"/>
    <property type="match status" value="1"/>
</dbReference>
<dbReference type="InterPro" id="IPR020568">
    <property type="entry name" value="Ribosomal_Su5_D2-typ_SF"/>
</dbReference>
<organism evidence="10 11">
    <name type="scientific">Kineosporia mesophila</name>
    <dbReference type="NCBI Taxonomy" id="566012"/>
    <lineage>
        <taxon>Bacteria</taxon>
        <taxon>Bacillati</taxon>
        <taxon>Actinomycetota</taxon>
        <taxon>Actinomycetes</taxon>
        <taxon>Kineosporiales</taxon>
        <taxon>Kineosporiaceae</taxon>
        <taxon>Kineosporia</taxon>
    </lineage>
</organism>
<dbReference type="InterPro" id="IPR014069">
    <property type="entry name" value="GPSI/PNP"/>
</dbReference>
<protein>
    <recommendedName>
        <fullName evidence="8">Polyribonucleotide nucleotidyltransferase</fullName>
        <ecNumber evidence="8">2.7.7.8</ecNumber>
    </recommendedName>
    <alternativeName>
        <fullName evidence="8">Polynucleotide phosphorylase</fullName>
        <shortName evidence="8">PNPase</shortName>
    </alternativeName>
</protein>
<dbReference type="InterPro" id="IPR015848">
    <property type="entry name" value="PNPase_PH_RNA-bd_bac/org-type"/>
</dbReference>
<dbReference type="SUPFAM" id="SSF54791">
    <property type="entry name" value="Eukaryotic type KH-domain (KH-domain type I)"/>
    <property type="match status" value="1"/>
</dbReference>
<feature type="domain" description="S1 motif" evidence="9">
    <location>
        <begin position="657"/>
        <end position="729"/>
    </location>
</feature>
<keyword evidence="5 8" id="KW-0479">Metal-binding</keyword>
<dbReference type="InterPro" id="IPR003029">
    <property type="entry name" value="S1_domain"/>
</dbReference>
<dbReference type="Gene3D" id="3.30.230.70">
    <property type="entry name" value="GHMP Kinase, N-terminal domain"/>
    <property type="match status" value="2"/>
</dbReference>
<dbReference type="SUPFAM" id="SSF54211">
    <property type="entry name" value="Ribosomal protein S5 domain 2-like"/>
    <property type="match status" value="2"/>
</dbReference>
<keyword evidence="7 8" id="KW-0694">RNA-binding</keyword>
<reference evidence="11" key="1">
    <citation type="journal article" date="2019" name="Int. J. Syst. Evol. Microbiol.">
        <title>The Global Catalogue of Microorganisms (GCM) 10K type strain sequencing project: providing services to taxonomists for standard genome sequencing and annotation.</title>
        <authorList>
            <consortium name="The Broad Institute Genomics Platform"/>
            <consortium name="The Broad Institute Genome Sequencing Center for Infectious Disease"/>
            <person name="Wu L."/>
            <person name="Ma J."/>
        </authorList>
    </citation>
    <scope>NUCLEOTIDE SEQUENCE [LARGE SCALE GENOMIC DNA]</scope>
    <source>
        <strain evidence="11">JCM 16902</strain>
    </source>
</reference>
<evidence type="ECO:0000256" key="8">
    <source>
        <dbReference type="HAMAP-Rule" id="MF_01595"/>
    </source>
</evidence>
<dbReference type="EC" id="2.7.7.8" evidence="8"/>
<dbReference type="PROSITE" id="PS50126">
    <property type="entry name" value="S1"/>
    <property type="match status" value="1"/>
</dbReference>
<dbReference type="InterPro" id="IPR027408">
    <property type="entry name" value="PNPase/RNase_PH_dom_sf"/>
</dbReference>
<dbReference type="RefSeq" id="WP_231487864.1">
    <property type="nucleotide sequence ID" value="NZ_BAAAZO010000001.1"/>
</dbReference>
<proteinExistence type="inferred from homology"/>
<comment type="similarity">
    <text evidence="1 8">Belongs to the polyribonucleotide nucleotidyltransferase family.</text>
</comment>
<feature type="binding site" evidence="8">
    <location>
        <position position="526"/>
    </location>
    <ligand>
        <name>Mg(2+)</name>
        <dbReference type="ChEBI" id="CHEBI:18420"/>
    </ligand>
</feature>
<dbReference type="CDD" id="cd02393">
    <property type="entry name" value="KH-I_PNPase"/>
    <property type="match status" value="1"/>
</dbReference>
<accession>A0ABP6Z5J5</accession>
<keyword evidence="4 8" id="KW-0548">Nucleotidyltransferase</keyword>
<evidence type="ECO:0000256" key="2">
    <source>
        <dbReference type="ARBA" id="ARBA00022490"/>
    </source>
</evidence>
<comment type="catalytic activity">
    <reaction evidence="8">
        <text>RNA(n+1) + phosphate = RNA(n) + a ribonucleoside 5'-diphosphate</text>
        <dbReference type="Rhea" id="RHEA:22096"/>
        <dbReference type="Rhea" id="RHEA-COMP:14527"/>
        <dbReference type="Rhea" id="RHEA-COMP:17342"/>
        <dbReference type="ChEBI" id="CHEBI:43474"/>
        <dbReference type="ChEBI" id="CHEBI:57930"/>
        <dbReference type="ChEBI" id="CHEBI:140395"/>
        <dbReference type="EC" id="2.7.7.8"/>
    </reaction>
</comment>
<keyword evidence="3 8" id="KW-0808">Transferase</keyword>
<dbReference type="Gene3D" id="2.40.50.140">
    <property type="entry name" value="Nucleic acid-binding proteins"/>
    <property type="match status" value="1"/>
</dbReference>
<evidence type="ECO:0000313" key="11">
    <source>
        <dbReference type="Proteomes" id="UP001501074"/>
    </source>
</evidence>
<gene>
    <name evidence="8" type="primary">pnp</name>
    <name evidence="10" type="ORF">GCM10022223_09770</name>
</gene>
<dbReference type="Pfam" id="PF00575">
    <property type="entry name" value="S1"/>
    <property type="match status" value="1"/>
</dbReference>
<comment type="caution">
    <text evidence="10">The sequence shown here is derived from an EMBL/GenBank/DDBJ whole genome shotgun (WGS) entry which is preliminary data.</text>
</comment>
<dbReference type="PIRSF" id="PIRSF005499">
    <property type="entry name" value="PNPase"/>
    <property type="match status" value="1"/>
</dbReference>
<dbReference type="InterPro" id="IPR036456">
    <property type="entry name" value="PNPase_PH_RNA-bd_sf"/>
</dbReference>
<evidence type="ECO:0000256" key="6">
    <source>
        <dbReference type="ARBA" id="ARBA00022842"/>
    </source>
</evidence>
<evidence type="ECO:0000256" key="4">
    <source>
        <dbReference type="ARBA" id="ARBA00022695"/>
    </source>
</evidence>
<dbReference type="Pfam" id="PF03726">
    <property type="entry name" value="PNPase"/>
    <property type="match status" value="1"/>
</dbReference>
<dbReference type="PANTHER" id="PTHR11252:SF0">
    <property type="entry name" value="POLYRIBONUCLEOTIDE NUCLEOTIDYLTRANSFERASE 1, MITOCHONDRIAL"/>
    <property type="match status" value="1"/>
</dbReference>
<name>A0ABP6Z5J5_9ACTN</name>